<dbReference type="OrthoDB" id="1606438at2759"/>
<dbReference type="AlphaFoldDB" id="A0A0G2GPP1"/>
<proteinExistence type="inferred from homology"/>
<reference evidence="6 7" key="1">
    <citation type="submission" date="2015-05" db="EMBL/GenBank/DDBJ databases">
        <title>Distinctive expansion of gene families associated with plant cell wall degradation and secondary metabolism in the genomes of grapevine trunk pathogens.</title>
        <authorList>
            <person name="Lawrence D.P."/>
            <person name="Travadon R."/>
            <person name="Rolshausen P.E."/>
            <person name="Baumgartner K."/>
        </authorList>
    </citation>
    <scope>NUCLEOTIDE SEQUENCE [LARGE SCALE GENOMIC DNA]</scope>
    <source>
        <strain evidence="6">UCRPC4</strain>
    </source>
</reference>
<evidence type="ECO:0000313" key="6">
    <source>
        <dbReference type="EMBL" id="KKY18790.1"/>
    </source>
</evidence>
<keyword evidence="3" id="KW-0949">S-adenosyl-L-methionine</keyword>
<name>A0A0G2GPP1_PHACM</name>
<accession>A0A0G2GPP1</accession>
<dbReference type="InterPro" id="IPR029063">
    <property type="entry name" value="SAM-dependent_MTases_sf"/>
</dbReference>
<dbReference type="Pfam" id="PF00891">
    <property type="entry name" value="Methyltransf_2"/>
    <property type="match status" value="1"/>
</dbReference>
<comment type="similarity">
    <text evidence="4">Belongs to the class I-like SAM-binding methyltransferase superfamily. Cation-independent O-methyltransferase family.</text>
</comment>
<evidence type="ECO:0000259" key="5">
    <source>
        <dbReference type="Pfam" id="PF00891"/>
    </source>
</evidence>
<evidence type="ECO:0000256" key="1">
    <source>
        <dbReference type="ARBA" id="ARBA00022603"/>
    </source>
</evidence>
<dbReference type="Gene3D" id="3.40.50.150">
    <property type="entry name" value="Vaccinia Virus protein VP39"/>
    <property type="match status" value="1"/>
</dbReference>
<dbReference type="InterPro" id="IPR016461">
    <property type="entry name" value="COMT-like"/>
</dbReference>
<sequence>MTNNIFCEPRVGFVAHTAESSALVRDKGTMNWIGYTVEESFPASAKVVEATEKYKGSEEKNHCAWNIAFDTELPIFEYLVHQPDRAGRFAETMKALTTSEGYNVRHVLAGYSWESIGHGTVVDVGGSIGHTSIALAEKFPDLKFVVQDFPDIVAAGESSLPSALKDRITFQAHDFFTPQPVHADAYFLRFILHDHSDQRAVDILKNLLPAFKPGSKLLVMDAVLPEPGTMPKTEERQVRLMDLEMMTNFNSKERDIEDWQDLFTRADPRLKIRQVNKPPGSVNSIIEASIE</sequence>
<protein>
    <recommendedName>
        <fullName evidence="5">O-methyltransferase C-terminal domain-containing protein</fullName>
    </recommendedName>
</protein>
<evidence type="ECO:0000256" key="3">
    <source>
        <dbReference type="ARBA" id="ARBA00022691"/>
    </source>
</evidence>
<dbReference type="GO" id="GO:0008171">
    <property type="term" value="F:O-methyltransferase activity"/>
    <property type="evidence" value="ECO:0007669"/>
    <property type="project" value="InterPro"/>
</dbReference>
<evidence type="ECO:0000313" key="7">
    <source>
        <dbReference type="Proteomes" id="UP000053317"/>
    </source>
</evidence>
<keyword evidence="2" id="KW-0808">Transferase</keyword>
<keyword evidence="7" id="KW-1185">Reference proteome</keyword>
<evidence type="ECO:0000256" key="2">
    <source>
        <dbReference type="ARBA" id="ARBA00022679"/>
    </source>
</evidence>
<organism evidence="6 7">
    <name type="scientific">Phaeomoniella chlamydospora</name>
    <name type="common">Phaeoacremonium chlamydosporum</name>
    <dbReference type="NCBI Taxonomy" id="158046"/>
    <lineage>
        <taxon>Eukaryota</taxon>
        <taxon>Fungi</taxon>
        <taxon>Dikarya</taxon>
        <taxon>Ascomycota</taxon>
        <taxon>Pezizomycotina</taxon>
        <taxon>Eurotiomycetes</taxon>
        <taxon>Chaetothyriomycetidae</taxon>
        <taxon>Phaeomoniellales</taxon>
        <taxon>Phaeomoniellaceae</taxon>
        <taxon>Phaeomoniella</taxon>
    </lineage>
</organism>
<comment type="caution">
    <text evidence="6">The sequence shown here is derived from an EMBL/GenBank/DDBJ whole genome shotgun (WGS) entry which is preliminary data.</text>
</comment>
<feature type="domain" description="O-methyltransferase C-terminal" evidence="5">
    <location>
        <begin position="58"/>
        <end position="266"/>
    </location>
</feature>
<dbReference type="EMBL" id="LCWF01000116">
    <property type="protein sequence ID" value="KKY18790.1"/>
    <property type="molecule type" value="Genomic_DNA"/>
</dbReference>
<dbReference type="PANTHER" id="PTHR43712">
    <property type="entry name" value="PUTATIVE (AFU_ORTHOLOGUE AFUA_4G14580)-RELATED"/>
    <property type="match status" value="1"/>
</dbReference>
<reference evidence="6 7" key="2">
    <citation type="submission" date="2015-05" db="EMBL/GenBank/DDBJ databases">
        <authorList>
            <person name="Morales-Cruz A."/>
            <person name="Amrine K.C."/>
            <person name="Cantu D."/>
        </authorList>
    </citation>
    <scope>NUCLEOTIDE SEQUENCE [LARGE SCALE GENOMIC DNA]</scope>
    <source>
        <strain evidence="6">UCRPC4</strain>
    </source>
</reference>
<dbReference type="GO" id="GO:0032259">
    <property type="term" value="P:methylation"/>
    <property type="evidence" value="ECO:0007669"/>
    <property type="project" value="UniProtKB-KW"/>
</dbReference>
<dbReference type="Proteomes" id="UP000053317">
    <property type="component" value="Unassembled WGS sequence"/>
</dbReference>
<evidence type="ECO:0000256" key="4">
    <source>
        <dbReference type="ARBA" id="ARBA00038277"/>
    </source>
</evidence>
<dbReference type="SUPFAM" id="SSF53335">
    <property type="entry name" value="S-adenosyl-L-methionine-dependent methyltransferases"/>
    <property type="match status" value="1"/>
</dbReference>
<dbReference type="CDD" id="cd02440">
    <property type="entry name" value="AdoMet_MTases"/>
    <property type="match status" value="1"/>
</dbReference>
<dbReference type="PANTHER" id="PTHR43712:SF5">
    <property type="entry name" value="O-METHYLTRANSFERASE ASQN-RELATED"/>
    <property type="match status" value="1"/>
</dbReference>
<keyword evidence="1" id="KW-0489">Methyltransferase</keyword>
<dbReference type="InterPro" id="IPR001077">
    <property type="entry name" value="COMT_C"/>
</dbReference>
<dbReference type="PROSITE" id="PS51683">
    <property type="entry name" value="SAM_OMT_II"/>
    <property type="match status" value="1"/>
</dbReference>
<gene>
    <name evidence="6" type="ORF">UCRPC4_g04770</name>
</gene>